<organism evidence="2 3">
    <name type="scientific">Penaeus vannamei</name>
    <name type="common">Whiteleg shrimp</name>
    <name type="synonym">Litopenaeus vannamei</name>
    <dbReference type="NCBI Taxonomy" id="6689"/>
    <lineage>
        <taxon>Eukaryota</taxon>
        <taxon>Metazoa</taxon>
        <taxon>Ecdysozoa</taxon>
        <taxon>Arthropoda</taxon>
        <taxon>Crustacea</taxon>
        <taxon>Multicrustacea</taxon>
        <taxon>Malacostraca</taxon>
        <taxon>Eumalacostraca</taxon>
        <taxon>Eucarida</taxon>
        <taxon>Decapoda</taxon>
        <taxon>Dendrobranchiata</taxon>
        <taxon>Penaeoidea</taxon>
        <taxon>Penaeidae</taxon>
        <taxon>Penaeus</taxon>
    </lineage>
</organism>
<keyword evidence="1" id="KW-0812">Transmembrane</keyword>
<keyword evidence="3" id="KW-1185">Reference proteome</keyword>
<feature type="transmembrane region" description="Helical" evidence="1">
    <location>
        <begin position="107"/>
        <end position="128"/>
    </location>
</feature>
<reference evidence="2 3" key="2">
    <citation type="submission" date="2019-01" db="EMBL/GenBank/DDBJ databases">
        <title>The decoding of complex shrimp genome reveals the adaptation for benthos swimmer, frequently molting mechanism and breeding impact on genome.</title>
        <authorList>
            <person name="Sun Y."/>
            <person name="Gao Y."/>
            <person name="Yu Y."/>
        </authorList>
    </citation>
    <scope>NUCLEOTIDE SEQUENCE [LARGE SCALE GENOMIC DNA]</scope>
    <source>
        <tissue evidence="2">Muscle</tissue>
    </source>
</reference>
<feature type="transmembrane region" description="Helical" evidence="1">
    <location>
        <begin position="487"/>
        <end position="508"/>
    </location>
</feature>
<evidence type="ECO:0000256" key="1">
    <source>
        <dbReference type="SAM" id="Phobius"/>
    </source>
</evidence>
<feature type="transmembrane region" description="Helical" evidence="1">
    <location>
        <begin position="296"/>
        <end position="319"/>
    </location>
</feature>
<sequence>MHPESCSSSNVEATVNACVIDEEESDSQTPDLLCRAQILNDSPRSSSMSSALDELFSHEATLITECAGESYNTAAILHYCRKRIIKPRDIIFSFFGYRPWSKDGADLCLCMRAFSVLYCAFLLLFLAWGPVLQYNICLRRDRGVSTEPMKHLNGSVSELKEDFYSNKGNNDGKDSCSGSLVFGYVVPSIMFLLAYLVTCLVLRCGEPEHLQTLLERVYLISACSPWEQMKQRRLGCAWVTWLVLGLLCLALSLTSLALHLAAAAPHLPFTIIQPSDTADKIVLCGLALGSLWVGDGAMVVGVLLYCAQCHLLCTLLGLIRTTLLQGAISLHSAKKQIDESSRFLRHLNQELGLSVGLYLCVIGFRAVTAFGQVFSVIREAEATSLNSSKRMFPAGEEMSSIKEPEIEWLHLAAVITNLLPWLLLMAVPLFMAARLSSAYRALSKMGCQLHARPFGYQSTPQTDIDSFLLYVSCLSLKAKILWIPVRTYFLVSLLVLSVMAVAILSYIYT</sequence>
<evidence type="ECO:0000313" key="2">
    <source>
        <dbReference type="EMBL" id="ROT82527.1"/>
    </source>
</evidence>
<keyword evidence="1" id="KW-1133">Transmembrane helix</keyword>
<feature type="transmembrane region" description="Helical" evidence="1">
    <location>
        <begin position="181"/>
        <end position="202"/>
    </location>
</feature>
<dbReference type="Proteomes" id="UP000283509">
    <property type="component" value="Unassembled WGS sequence"/>
</dbReference>
<gene>
    <name evidence="2" type="ORF">C7M84_024300</name>
</gene>
<accession>A0A3R7MID7</accession>
<dbReference type="EMBL" id="QCYY01000810">
    <property type="protein sequence ID" value="ROT82527.1"/>
    <property type="molecule type" value="Genomic_DNA"/>
</dbReference>
<evidence type="ECO:0000313" key="3">
    <source>
        <dbReference type="Proteomes" id="UP000283509"/>
    </source>
</evidence>
<protein>
    <submittedName>
        <fullName evidence="2">Putative nucleolar protein 10-like</fullName>
    </submittedName>
</protein>
<feature type="transmembrane region" description="Helical" evidence="1">
    <location>
        <begin position="238"/>
        <end position="261"/>
    </location>
</feature>
<dbReference type="OrthoDB" id="6020333at2759"/>
<comment type="caution">
    <text evidence="2">The sequence shown here is derived from an EMBL/GenBank/DDBJ whole genome shotgun (WGS) entry which is preliminary data.</text>
</comment>
<proteinExistence type="predicted"/>
<keyword evidence="1" id="KW-0472">Membrane</keyword>
<dbReference type="PANTHER" id="PTHR38337:SF1">
    <property type="entry name" value="GUSTATORY RECEPTOR"/>
    <property type="match status" value="1"/>
</dbReference>
<feature type="transmembrane region" description="Helical" evidence="1">
    <location>
        <begin position="351"/>
        <end position="377"/>
    </location>
</feature>
<dbReference type="PANTHER" id="PTHR38337">
    <property type="entry name" value="AGAP010540-PA"/>
    <property type="match status" value="1"/>
</dbReference>
<reference evidence="2 3" key="1">
    <citation type="submission" date="2018-04" db="EMBL/GenBank/DDBJ databases">
        <authorList>
            <person name="Zhang X."/>
            <person name="Yuan J."/>
            <person name="Li F."/>
            <person name="Xiang J."/>
        </authorList>
    </citation>
    <scope>NUCLEOTIDE SEQUENCE [LARGE SCALE GENOMIC DNA]</scope>
    <source>
        <tissue evidence="2">Muscle</tissue>
    </source>
</reference>
<dbReference type="AlphaFoldDB" id="A0A3R7MID7"/>
<name>A0A3R7MID7_PENVA</name>
<feature type="transmembrane region" description="Helical" evidence="1">
    <location>
        <begin position="408"/>
        <end position="435"/>
    </location>
</feature>